<name>A0A9W6NCQ8_9HYPH</name>
<sequence length="382" mass="40805">MAGKSLKGGSSLWPMKAPHALLLQGVALLIGGLVIGWFAQNAASNLARRSMELDFGFLGSVAGFSMPFQILSFAPTDTYFLALVTAFANTLLVSALGVITATVLGLGLGVLRLSRNWLLSTVSGAIIELVRNTPQLLQIVFWYVGVLQLLPLARQSLPFGDVAFLNIRGLFLPAPVGGPWSSALIIAFFASLALVPLARRYLAPESRRSGLFWLAPPLLLLALVLSIDGWSLPALKGFNFVGGMVLPPELVALWAGLSLYTAAFIAEIVRASVETIGKGQVEAAHSLGLKPWLTLRLVVLPQALRLMIPQMTNQYLNLIKSSSLGAAIAYPEIVQIFAGTVLNQSGRAIEVMVIVMGVFLIINLAASAALAQLNERVALKER</sequence>
<evidence type="ECO:0000256" key="1">
    <source>
        <dbReference type="ARBA" id="ARBA00004429"/>
    </source>
</evidence>
<feature type="transmembrane region" description="Helical" evidence="9">
    <location>
        <begin position="20"/>
        <end position="43"/>
    </location>
</feature>
<dbReference type="GO" id="GO:0022857">
    <property type="term" value="F:transmembrane transporter activity"/>
    <property type="evidence" value="ECO:0007669"/>
    <property type="project" value="InterPro"/>
</dbReference>
<dbReference type="CDD" id="cd06261">
    <property type="entry name" value="TM_PBP2"/>
    <property type="match status" value="1"/>
</dbReference>
<gene>
    <name evidence="11" type="ORF">GCM10017653_38960</name>
</gene>
<evidence type="ECO:0000259" key="10">
    <source>
        <dbReference type="PROSITE" id="PS50928"/>
    </source>
</evidence>
<dbReference type="SUPFAM" id="SSF161098">
    <property type="entry name" value="MetI-like"/>
    <property type="match status" value="1"/>
</dbReference>
<feature type="transmembrane region" description="Helical" evidence="9">
    <location>
        <begin position="351"/>
        <end position="373"/>
    </location>
</feature>
<keyword evidence="12" id="KW-1185">Reference proteome</keyword>
<dbReference type="Proteomes" id="UP001143330">
    <property type="component" value="Unassembled WGS sequence"/>
</dbReference>
<evidence type="ECO:0000256" key="7">
    <source>
        <dbReference type="ARBA" id="ARBA00022989"/>
    </source>
</evidence>
<protein>
    <submittedName>
        <fullName evidence="11">Amino acid ABC transporter permease</fullName>
    </submittedName>
</protein>
<reference evidence="11" key="1">
    <citation type="journal article" date="2014" name="Int. J. Syst. Evol. Microbiol.">
        <title>Complete genome sequence of Corynebacterium casei LMG S-19264T (=DSM 44701T), isolated from a smear-ripened cheese.</title>
        <authorList>
            <consortium name="US DOE Joint Genome Institute (JGI-PGF)"/>
            <person name="Walter F."/>
            <person name="Albersmeier A."/>
            <person name="Kalinowski J."/>
            <person name="Ruckert C."/>
        </authorList>
    </citation>
    <scope>NUCLEOTIDE SEQUENCE</scope>
    <source>
        <strain evidence="11">VKM B-2789</strain>
    </source>
</reference>
<dbReference type="Pfam" id="PF00528">
    <property type="entry name" value="BPD_transp_1"/>
    <property type="match status" value="1"/>
</dbReference>
<evidence type="ECO:0000256" key="2">
    <source>
        <dbReference type="ARBA" id="ARBA00010072"/>
    </source>
</evidence>
<keyword evidence="4" id="KW-1003">Cell membrane</keyword>
<comment type="caution">
    <text evidence="11">The sequence shown here is derived from an EMBL/GenBank/DDBJ whole genome shotgun (WGS) entry which is preliminary data.</text>
</comment>
<keyword evidence="3 9" id="KW-0813">Transport</keyword>
<evidence type="ECO:0000256" key="9">
    <source>
        <dbReference type="RuleBase" id="RU363032"/>
    </source>
</evidence>
<dbReference type="InterPro" id="IPR000515">
    <property type="entry name" value="MetI-like"/>
</dbReference>
<feature type="domain" description="ABC transmembrane type-1" evidence="10">
    <location>
        <begin position="87"/>
        <end position="366"/>
    </location>
</feature>
<evidence type="ECO:0000256" key="3">
    <source>
        <dbReference type="ARBA" id="ARBA00022448"/>
    </source>
</evidence>
<dbReference type="InterPro" id="IPR035906">
    <property type="entry name" value="MetI-like_sf"/>
</dbReference>
<proteinExistence type="inferred from homology"/>
<reference evidence="11" key="2">
    <citation type="submission" date="2023-01" db="EMBL/GenBank/DDBJ databases">
        <authorList>
            <person name="Sun Q."/>
            <person name="Evtushenko L."/>
        </authorList>
    </citation>
    <scope>NUCLEOTIDE SEQUENCE</scope>
    <source>
        <strain evidence="11">VKM B-2789</strain>
    </source>
</reference>
<feature type="transmembrane region" description="Helical" evidence="9">
    <location>
        <begin position="177"/>
        <end position="198"/>
    </location>
</feature>
<feature type="transmembrane region" description="Helical" evidence="9">
    <location>
        <begin position="210"/>
        <end position="230"/>
    </location>
</feature>
<organism evidence="11 12">
    <name type="scientific">Ancylobacter defluvii</name>
    <dbReference type="NCBI Taxonomy" id="1282440"/>
    <lineage>
        <taxon>Bacteria</taxon>
        <taxon>Pseudomonadati</taxon>
        <taxon>Pseudomonadota</taxon>
        <taxon>Alphaproteobacteria</taxon>
        <taxon>Hyphomicrobiales</taxon>
        <taxon>Xanthobacteraceae</taxon>
        <taxon>Ancylobacter</taxon>
    </lineage>
</organism>
<keyword evidence="8 9" id="KW-0472">Membrane</keyword>
<dbReference type="PANTHER" id="PTHR30614:SF37">
    <property type="entry name" value="AMINO-ACID ABC TRANSPORTER PERMEASE PROTEIN YHDX-RELATED"/>
    <property type="match status" value="1"/>
</dbReference>
<evidence type="ECO:0000256" key="5">
    <source>
        <dbReference type="ARBA" id="ARBA00022692"/>
    </source>
</evidence>
<comment type="subcellular location">
    <subcellularLocation>
        <location evidence="1">Cell inner membrane</location>
        <topology evidence="1">Multi-pass membrane protein</topology>
    </subcellularLocation>
    <subcellularLocation>
        <location evidence="9">Cell membrane</location>
        <topology evidence="9">Multi-pass membrane protein</topology>
    </subcellularLocation>
</comment>
<keyword evidence="5 9" id="KW-0812">Transmembrane</keyword>
<evidence type="ECO:0000313" key="12">
    <source>
        <dbReference type="Proteomes" id="UP001143330"/>
    </source>
</evidence>
<dbReference type="GO" id="GO:0006865">
    <property type="term" value="P:amino acid transport"/>
    <property type="evidence" value="ECO:0007669"/>
    <property type="project" value="UniProtKB-KW"/>
</dbReference>
<keyword evidence="7 9" id="KW-1133">Transmembrane helix</keyword>
<dbReference type="GO" id="GO:0043190">
    <property type="term" value="C:ATP-binding cassette (ABC) transporter complex"/>
    <property type="evidence" value="ECO:0007669"/>
    <property type="project" value="InterPro"/>
</dbReference>
<evidence type="ECO:0000256" key="6">
    <source>
        <dbReference type="ARBA" id="ARBA00022970"/>
    </source>
</evidence>
<evidence type="ECO:0000256" key="8">
    <source>
        <dbReference type="ARBA" id="ARBA00023136"/>
    </source>
</evidence>
<feature type="transmembrane region" description="Helical" evidence="9">
    <location>
        <begin position="250"/>
        <end position="269"/>
    </location>
</feature>
<accession>A0A9W6NCQ8</accession>
<dbReference type="NCBIfam" id="TIGR01726">
    <property type="entry name" value="HEQRo_perm_3TM"/>
    <property type="match status" value="1"/>
</dbReference>
<dbReference type="PROSITE" id="PS50928">
    <property type="entry name" value="ABC_TM1"/>
    <property type="match status" value="1"/>
</dbReference>
<feature type="transmembrane region" description="Helical" evidence="9">
    <location>
        <begin position="80"/>
        <end position="111"/>
    </location>
</feature>
<evidence type="ECO:0000313" key="11">
    <source>
        <dbReference type="EMBL" id="GLK85826.1"/>
    </source>
</evidence>
<feature type="transmembrane region" description="Helical" evidence="9">
    <location>
        <begin position="136"/>
        <end position="157"/>
    </location>
</feature>
<evidence type="ECO:0000256" key="4">
    <source>
        <dbReference type="ARBA" id="ARBA00022475"/>
    </source>
</evidence>
<comment type="similarity">
    <text evidence="2">Belongs to the binding-protein-dependent transport system permease family. HisMQ subfamily.</text>
</comment>
<dbReference type="PANTHER" id="PTHR30614">
    <property type="entry name" value="MEMBRANE COMPONENT OF AMINO ACID ABC TRANSPORTER"/>
    <property type="match status" value="1"/>
</dbReference>
<dbReference type="AlphaFoldDB" id="A0A9W6NCQ8"/>
<dbReference type="EMBL" id="BSFM01000017">
    <property type="protein sequence ID" value="GLK85826.1"/>
    <property type="molecule type" value="Genomic_DNA"/>
</dbReference>
<feature type="transmembrane region" description="Helical" evidence="9">
    <location>
        <begin position="55"/>
        <end position="74"/>
    </location>
</feature>
<dbReference type="InterPro" id="IPR043429">
    <property type="entry name" value="ArtM/GltK/GlnP/TcyL/YhdX-like"/>
</dbReference>
<dbReference type="Gene3D" id="1.10.3720.10">
    <property type="entry name" value="MetI-like"/>
    <property type="match status" value="1"/>
</dbReference>
<dbReference type="InterPro" id="IPR010065">
    <property type="entry name" value="AA_ABC_transptr_permease_3TM"/>
</dbReference>
<keyword evidence="6" id="KW-0029">Amino-acid transport</keyword>